<accession>A0A8J6Q043</accession>
<proteinExistence type="predicted"/>
<protein>
    <submittedName>
        <fullName evidence="1">Uncharacterized protein</fullName>
    </submittedName>
</protein>
<organism evidence="1 2">
    <name type="scientific">Aestuariibaculum marinum</name>
    <dbReference type="NCBI Taxonomy" id="2683592"/>
    <lineage>
        <taxon>Bacteria</taxon>
        <taxon>Pseudomonadati</taxon>
        <taxon>Bacteroidota</taxon>
        <taxon>Flavobacteriia</taxon>
        <taxon>Flavobacteriales</taxon>
        <taxon>Flavobacteriaceae</taxon>
    </lineage>
</organism>
<name>A0A8J6Q043_9FLAO</name>
<sequence length="80" mass="8331">MSGISQFKKLRVLVLNALTSAPDYVVSADAQGNFGKLDFEKLRYRNIDGGSASSVYLPTQNIEGGASATAAYGTIDGGDA</sequence>
<keyword evidence="2" id="KW-1185">Reference proteome</keyword>
<comment type="caution">
    <text evidence="1">The sequence shown here is derived from an EMBL/GenBank/DDBJ whole genome shotgun (WGS) entry which is preliminary data.</text>
</comment>
<evidence type="ECO:0000313" key="2">
    <source>
        <dbReference type="Proteomes" id="UP000621516"/>
    </source>
</evidence>
<dbReference type="Proteomes" id="UP000621516">
    <property type="component" value="Unassembled WGS sequence"/>
</dbReference>
<dbReference type="AlphaFoldDB" id="A0A8J6Q043"/>
<dbReference type="EMBL" id="JACVXD010000001">
    <property type="protein sequence ID" value="MBD0822654.1"/>
    <property type="molecule type" value="Genomic_DNA"/>
</dbReference>
<reference evidence="1 2" key="1">
    <citation type="journal article" date="2018" name="J. Microbiol.">
        <title>Aestuariibaculum marinum sp. nov., a marine bacterium isolated from seawater in South Korea.</title>
        <authorList>
            <person name="Choi J."/>
            <person name="Lee D."/>
            <person name="Jang J.H."/>
            <person name="Cha S."/>
            <person name="Seo T."/>
        </authorList>
    </citation>
    <scope>NUCLEOTIDE SEQUENCE [LARGE SCALE GENOMIC DNA]</scope>
    <source>
        <strain evidence="1 2">IP7</strain>
    </source>
</reference>
<evidence type="ECO:0000313" key="1">
    <source>
        <dbReference type="EMBL" id="MBD0822654.1"/>
    </source>
</evidence>
<dbReference type="RefSeq" id="WP_188221970.1">
    <property type="nucleotide sequence ID" value="NZ_JACVXD010000001.1"/>
</dbReference>
<gene>
    <name evidence="1" type="ORF">ICJ85_01355</name>
</gene>